<dbReference type="InterPro" id="IPR007685">
    <property type="entry name" value="RelA_SpoT"/>
</dbReference>
<dbReference type="Gene3D" id="1.10.287.860">
    <property type="entry name" value="Nucleotidyltransferase"/>
    <property type="match status" value="1"/>
</dbReference>
<protein>
    <submittedName>
        <fullName evidence="2">RelA/SpoT family protein</fullName>
    </submittedName>
</protein>
<dbReference type="Pfam" id="PF04607">
    <property type="entry name" value="RelA_SpoT"/>
    <property type="match status" value="1"/>
</dbReference>
<dbReference type="Gene3D" id="3.30.460.10">
    <property type="entry name" value="Beta Polymerase, domain 2"/>
    <property type="match status" value="1"/>
</dbReference>
<dbReference type="CDD" id="cd05399">
    <property type="entry name" value="NT_Rel-Spo_like"/>
    <property type="match status" value="1"/>
</dbReference>
<dbReference type="RefSeq" id="WP_115922229.1">
    <property type="nucleotide sequence ID" value="NZ_QTUA01000001.1"/>
</dbReference>
<gene>
    <name evidence="2" type="ORF">DFJ65_1204</name>
</gene>
<organism evidence="2 3">
    <name type="scientific">Calidifontibacter indicus</name>
    <dbReference type="NCBI Taxonomy" id="419650"/>
    <lineage>
        <taxon>Bacteria</taxon>
        <taxon>Bacillati</taxon>
        <taxon>Actinomycetota</taxon>
        <taxon>Actinomycetes</taxon>
        <taxon>Micrococcales</taxon>
        <taxon>Dermacoccaceae</taxon>
        <taxon>Calidifontibacter</taxon>
    </lineage>
</organism>
<dbReference type="Proteomes" id="UP000256253">
    <property type="component" value="Unassembled WGS sequence"/>
</dbReference>
<dbReference type="PANTHER" id="PTHR41773:SF1">
    <property type="entry name" value="RELA_SPOT DOMAIN-CONTAINING PROTEIN"/>
    <property type="match status" value="1"/>
</dbReference>
<accession>A0A3D9UQF1</accession>
<dbReference type="PANTHER" id="PTHR41773">
    <property type="entry name" value="GTP PYROPHOSPHATASE-RELATED"/>
    <property type="match status" value="1"/>
</dbReference>
<dbReference type="InterPro" id="IPR043519">
    <property type="entry name" value="NT_sf"/>
</dbReference>
<dbReference type="EMBL" id="QTUA01000001">
    <property type="protein sequence ID" value="REF30210.1"/>
    <property type="molecule type" value="Genomic_DNA"/>
</dbReference>
<proteinExistence type="predicted"/>
<feature type="domain" description="RelA/SpoT" evidence="1">
    <location>
        <begin position="47"/>
        <end position="169"/>
    </location>
</feature>
<comment type="caution">
    <text evidence="2">The sequence shown here is derived from an EMBL/GenBank/DDBJ whole genome shotgun (WGS) entry which is preliminary data.</text>
</comment>
<evidence type="ECO:0000313" key="2">
    <source>
        <dbReference type="EMBL" id="REF30210.1"/>
    </source>
</evidence>
<dbReference type="OrthoDB" id="9801824at2"/>
<dbReference type="SMART" id="SM00954">
    <property type="entry name" value="RelA_SpoT"/>
    <property type="match status" value="1"/>
</dbReference>
<evidence type="ECO:0000313" key="3">
    <source>
        <dbReference type="Proteomes" id="UP000256253"/>
    </source>
</evidence>
<reference evidence="2 3" key="1">
    <citation type="submission" date="2018-08" db="EMBL/GenBank/DDBJ databases">
        <title>Sequencing the genomes of 1000 actinobacteria strains.</title>
        <authorList>
            <person name="Klenk H.-P."/>
        </authorList>
    </citation>
    <scope>NUCLEOTIDE SEQUENCE [LARGE SCALE GENOMIC DNA]</scope>
    <source>
        <strain evidence="2 3">DSM 22967</strain>
    </source>
</reference>
<sequence length="328" mass="36059">MTRRPHRQAVAAYAANHAETQAATVEFVDLITAIIDDAGINYLSITGRAKSPKSFAGKVARRADELTDPLVEITDQVGVRVITYVQSDVQAVAALLTEQFGVLEDRDLGLEAANEGRFGYASRHLLVSRDKDAHAYDPARCASVQLRTVLQHAWAEFEHDARYKGDVPPEHASDLDRRFTLAAGLLELADREFSIIRDRLQSGLGEVTEVISGDDTLSATDLATFLAGRYTGSGFSRAEHYALSAQLLGELGITSIEQLSEVLATTDSDGTMRAMGYRYPPGAARRLDDDLLASFRERYVDLPGNADRRSTLRGRLQRLPDRHPSDDD</sequence>
<dbReference type="SUPFAM" id="SSF81301">
    <property type="entry name" value="Nucleotidyltransferase"/>
    <property type="match status" value="1"/>
</dbReference>
<keyword evidence="3" id="KW-1185">Reference proteome</keyword>
<name>A0A3D9UQF1_9MICO</name>
<evidence type="ECO:0000259" key="1">
    <source>
        <dbReference type="SMART" id="SM00954"/>
    </source>
</evidence>
<dbReference type="AlphaFoldDB" id="A0A3D9UQF1"/>
<dbReference type="GO" id="GO:0015969">
    <property type="term" value="P:guanosine tetraphosphate metabolic process"/>
    <property type="evidence" value="ECO:0007669"/>
    <property type="project" value="InterPro"/>
</dbReference>